<dbReference type="Pfam" id="PF00320">
    <property type="entry name" value="GATA"/>
    <property type="match status" value="1"/>
</dbReference>
<evidence type="ECO:0000256" key="5">
    <source>
        <dbReference type="ARBA" id="ARBA00022833"/>
    </source>
</evidence>
<dbReference type="PANTHER" id="PTHR45658">
    <property type="entry name" value="GATA TRANSCRIPTION FACTOR"/>
    <property type="match status" value="1"/>
</dbReference>
<evidence type="ECO:0000259" key="11">
    <source>
        <dbReference type="PROSITE" id="PS50114"/>
    </source>
</evidence>
<evidence type="ECO:0000256" key="10">
    <source>
        <dbReference type="SAM" id="MobiDB-lite"/>
    </source>
</evidence>
<dbReference type="OMA" id="ATCDEVS"/>
<keyword evidence="6 8" id="KW-0010">Activator</keyword>
<evidence type="ECO:0000256" key="6">
    <source>
        <dbReference type="ARBA" id="ARBA00023159"/>
    </source>
</evidence>
<dbReference type="AlphaFoldDB" id="B8LKB3"/>
<keyword evidence="8" id="KW-0804">Transcription</keyword>
<keyword evidence="8" id="KW-0805">Transcription regulation</keyword>
<keyword evidence="8" id="KW-0238">DNA-binding</keyword>
<comment type="similarity">
    <text evidence="2 8">Belongs to the type IV zinc-finger family. Class A subfamily.</text>
</comment>
<evidence type="ECO:0000256" key="1">
    <source>
        <dbReference type="ARBA" id="ARBA00004123"/>
    </source>
</evidence>
<feature type="region of interest" description="Disordered" evidence="10">
    <location>
        <begin position="41"/>
        <end position="72"/>
    </location>
</feature>
<dbReference type="CDD" id="cd00202">
    <property type="entry name" value="ZnF_GATA"/>
    <property type="match status" value="1"/>
</dbReference>
<feature type="compositionally biased region" description="Polar residues" evidence="10">
    <location>
        <begin position="57"/>
        <end position="66"/>
    </location>
</feature>
<keyword evidence="3" id="KW-0479">Metal-binding</keyword>
<dbReference type="SUPFAM" id="SSF57716">
    <property type="entry name" value="Glucocorticoid receptor-like (DNA-binding domain)"/>
    <property type="match status" value="1"/>
</dbReference>
<dbReference type="GO" id="GO:0005634">
    <property type="term" value="C:nucleus"/>
    <property type="evidence" value="ECO:0007669"/>
    <property type="project" value="UniProtKB-SubCell"/>
</dbReference>
<dbReference type="EMBL" id="EF676174">
    <property type="protein sequence ID" value="ABR16093.1"/>
    <property type="molecule type" value="mRNA"/>
</dbReference>
<dbReference type="GO" id="GO:0045893">
    <property type="term" value="P:positive regulation of DNA-templated transcription"/>
    <property type="evidence" value="ECO:0007669"/>
    <property type="project" value="InterPro"/>
</dbReference>
<keyword evidence="7 8" id="KW-0539">Nucleus</keyword>
<evidence type="ECO:0000256" key="2">
    <source>
        <dbReference type="ARBA" id="ARBA00005694"/>
    </source>
</evidence>
<dbReference type="PIRSF" id="PIRSF016992">
    <property type="entry name" value="TF_GATA_plant"/>
    <property type="match status" value="1"/>
</dbReference>
<reference evidence="12" key="1">
    <citation type="submission" date="2007-06" db="EMBL/GenBank/DDBJ databases">
        <title>Full length cDNA sequences from Sitka Spruce (Picea sitchensis).</title>
        <authorList>
            <person name="Ralph S.G."/>
            <person name="Chun H.E."/>
            <person name="Liao N."/>
            <person name="Ali J."/>
            <person name="Reid K."/>
            <person name="Kolosova N."/>
            <person name="Cooper N."/>
            <person name="Cullis C."/>
            <person name="Jancsik S."/>
            <person name="Moore R."/>
            <person name="Mayo M."/>
            <person name="Wagner S."/>
            <person name="Holt R.A."/>
            <person name="Jones S.J.M."/>
            <person name="Marra M.A."/>
            <person name="Ritland C.E."/>
            <person name="Ritland K."/>
            <person name="Bohlmann J."/>
        </authorList>
    </citation>
    <scope>NUCLEOTIDE SEQUENCE</scope>
    <source>
        <tissue evidence="12">Green portion of the leader tissue</tissue>
    </source>
</reference>
<sequence>MESYAGESSPEVIWSGGGEEAFGIDDLLDFSCEDIGAPTGGAGCSHGEKSHPESAFSEPNSGDSSVTETEAAAAAAATCDEVSRPAPNVVEVDGSGGVCLFSGELCVPADALEELEWLSTFVDDSFVAVPELVVPVDSVREPSEREESQRKQSNALLAGAGRTWVLGRARSKRSRCVNPAVFVSVALKNDEPRTGRKAAMKGSVCVAPPAAVKKAKKGCQSRSGGGQESRRCSHCLVQKTPQWRTGPLGPKTLCNACGVRFKSGRLLPEYRPALSPTFSSGLHSNCHRRVVEIRRQRIDQQQPLSQQETSSLTDNSMTYYS</sequence>
<name>B8LKB3_PICSI</name>
<evidence type="ECO:0000256" key="4">
    <source>
        <dbReference type="ARBA" id="ARBA00022771"/>
    </source>
</evidence>
<organism evidence="12">
    <name type="scientific">Picea sitchensis</name>
    <name type="common">Sitka spruce</name>
    <name type="synonym">Pinus sitchensis</name>
    <dbReference type="NCBI Taxonomy" id="3332"/>
    <lineage>
        <taxon>Eukaryota</taxon>
        <taxon>Viridiplantae</taxon>
        <taxon>Streptophyta</taxon>
        <taxon>Embryophyta</taxon>
        <taxon>Tracheophyta</taxon>
        <taxon>Spermatophyta</taxon>
        <taxon>Pinopsida</taxon>
        <taxon>Pinidae</taxon>
        <taxon>Conifers I</taxon>
        <taxon>Pinales</taxon>
        <taxon>Pinaceae</taxon>
        <taxon>Picea</taxon>
    </lineage>
</organism>
<evidence type="ECO:0000256" key="8">
    <source>
        <dbReference type="PIRNR" id="PIRNR016992"/>
    </source>
</evidence>
<dbReference type="PROSITE" id="PS00344">
    <property type="entry name" value="GATA_ZN_FINGER_1"/>
    <property type="match status" value="1"/>
</dbReference>
<proteinExistence type="evidence at transcript level"/>
<dbReference type="GO" id="GO:0030154">
    <property type="term" value="P:cell differentiation"/>
    <property type="evidence" value="ECO:0007669"/>
    <property type="project" value="TreeGrafter"/>
</dbReference>
<dbReference type="PROSITE" id="PS50114">
    <property type="entry name" value="GATA_ZN_FINGER_2"/>
    <property type="match status" value="1"/>
</dbReference>
<keyword evidence="4 9" id="KW-0863">Zinc-finger</keyword>
<comment type="function">
    <text evidence="8">Transcriptional activator that specifically binds 5'-GATA-3' or 5'-GAT-3' motifs within gene promoters.</text>
</comment>
<dbReference type="PANTHER" id="PTHR45658:SF18">
    <property type="entry name" value="PROTEIN GAT2"/>
    <property type="match status" value="1"/>
</dbReference>
<dbReference type="GO" id="GO:0043565">
    <property type="term" value="F:sequence-specific DNA binding"/>
    <property type="evidence" value="ECO:0007669"/>
    <property type="project" value="InterPro"/>
</dbReference>
<evidence type="ECO:0000313" key="12">
    <source>
        <dbReference type="EMBL" id="ABR16093.1"/>
    </source>
</evidence>
<dbReference type="GO" id="GO:0008270">
    <property type="term" value="F:zinc ion binding"/>
    <property type="evidence" value="ECO:0007669"/>
    <property type="project" value="UniProtKB-KW"/>
</dbReference>
<evidence type="ECO:0000256" key="3">
    <source>
        <dbReference type="ARBA" id="ARBA00022723"/>
    </source>
</evidence>
<feature type="compositionally biased region" description="Polar residues" evidence="10">
    <location>
        <begin position="299"/>
        <end position="321"/>
    </location>
</feature>
<keyword evidence="5" id="KW-0862">Zinc</keyword>
<dbReference type="InterPro" id="IPR000679">
    <property type="entry name" value="Znf_GATA"/>
</dbReference>
<protein>
    <recommendedName>
        <fullName evidence="8">GATA transcription factor</fullName>
    </recommendedName>
</protein>
<dbReference type="InterPro" id="IPR016679">
    <property type="entry name" value="TF_GATA_pln"/>
</dbReference>
<feature type="domain" description="GATA-type" evidence="11">
    <location>
        <begin position="226"/>
        <end position="262"/>
    </location>
</feature>
<dbReference type="Gene3D" id="3.30.50.10">
    <property type="entry name" value="Erythroid Transcription Factor GATA-1, subunit A"/>
    <property type="match status" value="1"/>
</dbReference>
<evidence type="ECO:0000256" key="7">
    <source>
        <dbReference type="ARBA" id="ARBA00023242"/>
    </source>
</evidence>
<evidence type="ECO:0000256" key="9">
    <source>
        <dbReference type="PROSITE-ProRule" id="PRU00094"/>
    </source>
</evidence>
<dbReference type="InterPro" id="IPR013088">
    <property type="entry name" value="Znf_NHR/GATA"/>
</dbReference>
<comment type="subcellular location">
    <subcellularLocation>
        <location evidence="1 8">Nucleus</location>
    </subcellularLocation>
</comment>
<dbReference type="SMART" id="SM00401">
    <property type="entry name" value="ZnF_GATA"/>
    <property type="match status" value="1"/>
</dbReference>
<dbReference type="FunFam" id="3.30.50.10:FF:000018">
    <property type="entry name" value="GATA transcription factor"/>
    <property type="match status" value="1"/>
</dbReference>
<dbReference type="InterPro" id="IPR051140">
    <property type="entry name" value="GATA_TF"/>
</dbReference>
<feature type="region of interest" description="Disordered" evidence="10">
    <location>
        <begin position="297"/>
        <end position="321"/>
    </location>
</feature>
<accession>B8LKB3</accession>